<dbReference type="EMBL" id="CP047156">
    <property type="protein sequence ID" value="QHC00055.1"/>
    <property type="molecule type" value="Genomic_DNA"/>
</dbReference>
<dbReference type="OrthoDB" id="9777271at2"/>
<feature type="domain" description="CYTH" evidence="2">
    <location>
        <begin position="6"/>
        <end position="204"/>
    </location>
</feature>
<sequence>MPTNESIEVERKYAAPARTGVPPLQEAAGVARAERRRTVRLDAQYFDTEDLDLAAHRITLRRRTGGGDAGWHLKLPASKESRREIQMPLSPAADGVPAELLDYVRAIVRDRPLVPAVRLQTRRTRHELFNAAGILLAELADDRVSATSELDGVEPQEWREWEVELQEGGPQIFEAVEPMLREAGAEADAGPSKLARALGDRRPSASAPDELPGHPDVEDLVSAYLRQETDRLKSHDYGVRVHEHDAIHQMRVAARRLRTVLSTYRSLLAEGRSDELRTELKALADALGTARDSEVMRDRLADLIERQPDDLVWGPVAERVADELTRRYESGHENALAFLSSQRYFRLLDALDALPGELVETDLSHADAAEHITDLIARDWRRLRRTVRAADAAPDEEREVLLHEVRKAAKRLRYATESASAVLGKQGKQLAKAASAITDILGDHNDSMITQGVIAELAAQAQERGESTFTYGRIQGWEAARADISNEAYLDALRDVDALRYPGWKRARPKQA</sequence>
<evidence type="ECO:0000313" key="4">
    <source>
        <dbReference type="EMBL" id="QHC00055.1"/>
    </source>
</evidence>
<dbReference type="PANTHER" id="PTHR39339:SF1">
    <property type="entry name" value="CHAD DOMAIN-CONTAINING PROTEIN"/>
    <property type="match status" value="1"/>
</dbReference>
<feature type="domain" description="CHAD" evidence="3">
    <location>
        <begin position="214"/>
        <end position="505"/>
    </location>
</feature>
<dbReference type="AlphaFoldDB" id="A0A7L4YL95"/>
<dbReference type="SMART" id="SM01118">
    <property type="entry name" value="CYTH"/>
    <property type="match status" value="1"/>
</dbReference>
<gene>
    <name evidence="4" type="ORF">EK0264_07030</name>
</gene>
<dbReference type="RefSeq" id="WP_159544156.1">
    <property type="nucleotide sequence ID" value="NZ_CP047156.1"/>
</dbReference>
<dbReference type="SMART" id="SM00880">
    <property type="entry name" value="CHAD"/>
    <property type="match status" value="1"/>
</dbReference>
<dbReference type="InParanoid" id="A0A7L4YL95"/>
<protein>
    <submittedName>
        <fullName evidence="4">CHAD domain-containing protein</fullName>
    </submittedName>
</protein>
<evidence type="ECO:0000259" key="2">
    <source>
        <dbReference type="PROSITE" id="PS51707"/>
    </source>
</evidence>
<dbReference type="Pfam" id="PF05235">
    <property type="entry name" value="CHAD"/>
    <property type="match status" value="1"/>
</dbReference>
<evidence type="ECO:0000313" key="5">
    <source>
        <dbReference type="Proteomes" id="UP000463857"/>
    </source>
</evidence>
<dbReference type="Gene3D" id="1.40.20.10">
    <property type="entry name" value="CHAD domain"/>
    <property type="match status" value="1"/>
</dbReference>
<keyword evidence="5" id="KW-1185">Reference proteome</keyword>
<dbReference type="Gene3D" id="2.40.320.10">
    <property type="entry name" value="Hypothetical Protein Pfu-838710-001"/>
    <property type="match status" value="1"/>
</dbReference>
<evidence type="ECO:0000259" key="3">
    <source>
        <dbReference type="PROSITE" id="PS51708"/>
    </source>
</evidence>
<evidence type="ECO:0000256" key="1">
    <source>
        <dbReference type="SAM" id="MobiDB-lite"/>
    </source>
</evidence>
<dbReference type="KEGG" id="eke:EK0264_07030"/>
<feature type="region of interest" description="Disordered" evidence="1">
    <location>
        <begin position="197"/>
        <end position="216"/>
    </location>
</feature>
<dbReference type="InterPro" id="IPR023577">
    <property type="entry name" value="CYTH_domain"/>
</dbReference>
<dbReference type="PROSITE" id="PS51708">
    <property type="entry name" value="CHAD"/>
    <property type="match status" value="1"/>
</dbReference>
<dbReference type="Pfam" id="PF01928">
    <property type="entry name" value="CYTH"/>
    <property type="match status" value="1"/>
</dbReference>
<dbReference type="InterPro" id="IPR038186">
    <property type="entry name" value="CHAD_dom_sf"/>
</dbReference>
<dbReference type="PROSITE" id="PS51707">
    <property type="entry name" value="CYTH"/>
    <property type="match status" value="1"/>
</dbReference>
<organism evidence="4 5">
    <name type="scientific">Epidermidibacterium keratini</name>
    <dbReference type="NCBI Taxonomy" id="1891644"/>
    <lineage>
        <taxon>Bacteria</taxon>
        <taxon>Bacillati</taxon>
        <taxon>Actinomycetota</taxon>
        <taxon>Actinomycetes</taxon>
        <taxon>Sporichthyales</taxon>
        <taxon>Sporichthyaceae</taxon>
        <taxon>Epidermidibacterium</taxon>
    </lineage>
</organism>
<name>A0A7L4YL95_9ACTN</name>
<dbReference type="InterPro" id="IPR007899">
    <property type="entry name" value="CHAD_dom"/>
</dbReference>
<proteinExistence type="predicted"/>
<reference evidence="4 5" key="1">
    <citation type="journal article" date="2018" name="Int. J. Syst. Evol. Microbiol.">
        <title>Epidermidibacterium keratini gen. nov., sp. nov., a member of the family Sporichthyaceae, isolated from keratin epidermis.</title>
        <authorList>
            <person name="Lee D.G."/>
            <person name="Trujillo M.E."/>
            <person name="Kang S."/>
            <person name="Nam J.J."/>
            <person name="Kim Y.J."/>
        </authorList>
    </citation>
    <scope>NUCLEOTIDE SEQUENCE [LARGE SCALE GENOMIC DNA]</scope>
    <source>
        <strain evidence="4 5">EPI-7</strain>
    </source>
</reference>
<dbReference type="SUPFAM" id="SSF55154">
    <property type="entry name" value="CYTH-like phosphatases"/>
    <property type="match status" value="1"/>
</dbReference>
<dbReference type="CDD" id="cd07374">
    <property type="entry name" value="CYTH-like_Pase"/>
    <property type="match status" value="1"/>
</dbReference>
<dbReference type="Proteomes" id="UP000463857">
    <property type="component" value="Chromosome"/>
</dbReference>
<dbReference type="PANTHER" id="PTHR39339">
    <property type="entry name" value="SLR1444 PROTEIN"/>
    <property type="match status" value="1"/>
</dbReference>
<dbReference type="InterPro" id="IPR033469">
    <property type="entry name" value="CYTH-like_dom_sf"/>
</dbReference>
<accession>A0A7L4YL95</accession>